<dbReference type="RefSeq" id="WP_199026506.1">
    <property type="nucleotide sequence ID" value="NZ_JAELVR010000017.1"/>
</dbReference>
<keyword evidence="3" id="KW-0378">Hydrolase</keyword>
<organism evidence="3 4">
    <name type="scientific">Sedimentitalea arenosa</name>
    <dbReference type="NCBI Taxonomy" id="2798803"/>
    <lineage>
        <taxon>Bacteria</taxon>
        <taxon>Pseudomonadati</taxon>
        <taxon>Pseudomonadota</taxon>
        <taxon>Alphaproteobacteria</taxon>
        <taxon>Rhodobacterales</taxon>
        <taxon>Paracoccaceae</taxon>
        <taxon>Sedimentitalea</taxon>
    </lineage>
</organism>
<name>A0A8J7LT68_9RHOB</name>
<dbReference type="PANTHER" id="PTHR36435">
    <property type="entry name" value="SLR1288 PROTEIN"/>
    <property type="match status" value="1"/>
</dbReference>
<dbReference type="GO" id="GO:0004175">
    <property type="term" value="F:endopeptidase activity"/>
    <property type="evidence" value="ECO:0007669"/>
    <property type="project" value="UniProtKB-ARBA"/>
</dbReference>
<keyword evidence="4" id="KW-1185">Reference proteome</keyword>
<dbReference type="InterPro" id="IPR003675">
    <property type="entry name" value="Rce1/LyrA-like_dom"/>
</dbReference>
<feature type="transmembrane region" description="Helical" evidence="1">
    <location>
        <begin position="70"/>
        <end position="91"/>
    </location>
</feature>
<dbReference type="GO" id="GO:0080120">
    <property type="term" value="P:CAAX-box protein maturation"/>
    <property type="evidence" value="ECO:0007669"/>
    <property type="project" value="UniProtKB-ARBA"/>
</dbReference>
<dbReference type="InterPro" id="IPR052710">
    <property type="entry name" value="CAAX_protease"/>
</dbReference>
<dbReference type="GO" id="GO:0008237">
    <property type="term" value="F:metallopeptidase activity"/>
    <property type="evidence" value="ECO:0007669"/>
    <property type="project" value="UniProtKB-KW"/>
</dbReference>
<keyword evidence="1" id="KW-1133">Transmembrane helix</keyword>
<feature type="transmembrane region" description="Helical" evidence="1">
    <location>
        <begin position="183"/>
        <end position="201"/>
    </location>
</feature>
<proteinExistence type="predicted"/>
<evidence type="ECO:0000313" key="3">
    <source>
        <dbReference type="EMBL" id="MBJ6373633.1"/>
    </source>
</evidence>
<keyword evidence="1" id="KW-0812">Transmembrane</keyword>
<feature type="transmembrane region" description="Helical" evidence="1">
    <location>
        <begin position="275"/>
        <end position="295"/>
    </location>
</feature>
<sequence length="297" mass="31458">MAEGAYAPHEVLVGPGRRAPQLWRLLVGLVVITAVAAALSRLVQMVLLVAAPELAIASPAFAQGNTPASLIVLLGSFGFVTVGVMVAARLLQKRAGLGLIGPLPLAVRQFWQVMRLLVGLGLLLLVLPPYDMGPELVANLDPVLWTLLLPVSLLVVLVQVSTEEILFRGYIQQALAARFSSPLVWIGVPSVLFAMGHYLPGEAGDNALLIAAWSGLFGILTADLTARAGTLGPAIAVHLFNNVTALLIVALPDSLSGLALYTVPFSMDDTGPLRAWLAVDFAMMIVSWLAARLAIRR</sequence>
<keyword evidence="1" id="KW-0472">Membrane</keyword>
<dbReference type="EMBL" id="JAELVR010000017">
    <property type="protein sequence ID" value="MBJ6373633.1"/>
    <property type="molecule type" value="Genomic_DNA"/>
</dbReference>
<feature type="domain" description="CAAX prenyl protease 2/Lysostaphin resistance protein A-like" evidence="2">
    <location>
        <begin position="147"/>
        <end position="243"/>
    </location>
</feature>
<dbReference type="PANTHER" id="PTHR36435:SF1">
    <property type="entry name" value="CAAX AMINO TERMINAL PROTEASE FAMILY PROTEIN"/>
    <property type="match status" value="1"/>
</dbReference>
<feature type="transmembrane region" description="Helical" evidence="1">
    <location>
        <begin position="112"/>
        <end position="130"/>
    </location>
</feature>
<evidence type="ECO:0000256" key="1">
    <source>
        <dbReference type="SAM" id="Phobius"/>
    </source>
</evidence>
<accession>A0A8J7LT68</accession>
<dbReference type="Pfam" id="PF02517">
    <property type="entry name" value="Rce1-like"/>
    <property type="match status" value="1"/>
</dbReference>
<protein>
    <submittedName>
        <fullName evidence="3">CPBP family intramembrane metalloprotease</fullName>
    </submittedName>
</protein>
<comment type="caution">
    <text evidence="3">The sequence shown here is derived from an EMBL/GenBank/DDBJ whole genome shotgun (WGS) entry which is preliminary data.</text>
</comment>
<evidence type="ECO:0000313" key="4">
    <source>
        <dbReference type="Proteomes" id="UP000619079"/>
    </source>
</evidence>
<evidence type="ECO:0000259" key="2">
    <source>
        <dbReference type="Pfam" id="PF02517"/>
    </source>
</evidence>
<feature type="transmembrane region" description="Helical" evidence="1">
    <location>
        <begin position="25"/>
        <end position="50"/>
    </location>
</feature>
<feature type="transmembrane region" description="Helical" evidence="1">
    <location>
        <begin position="238"/>
        <end position="263"/>
    </location>
</feature>
<keyword evidence="3" id="KW-0645">Protease</keyword>
<feature type="transmembrane region" description="Helical" evidence="1">
    <location>
        <begin position="142"/>
        <end position="162"/>
    </location>
</feature>
<keyword evidence="3" id="KW-0482">Metalloprotease</keyword>
<dbReference type="Proteomes" id="UP000619079">
    <property type="component" value="Unassembled WGS sequence"/>
</dbReference>
<reference evidence="3" key="1">
    <citation type="submission" date="2020-12" db="EMBL/GenBank/DDBJ databases">
        <title>Sedimentitalea sp. nov., isolated from sand in Incheon.</title>
        <authorList>
            <person name="Kim W."/>
        </authorList>
    </citation>
    <scope>NUCLEOTIDE SEQUENCE</scope>
    <source>
        <strain evidence="3">CAU 1593</strain>
    </source>
</reference>
<gene>
    <name evidence="3" type="ORF">JF290_19100</name>
</gene>
<feature type="transmembrane region" description="Helical" evidence="1">
    <location>
        <begin position="207"/>
        <end position="226"/>
    </location>
</feature>
<dbReference type="AlphaFoldDB" id="A0A8J7LT68"/>